<feature type="region of interest" description="Disordered" evidence="1">
    <location>
        <begin position="383"/>
        <end position="407"/>
    </location>
</feature>
<evidence type="ECO:0000313" key="2">
    <source>
        <dbReference type="EMBL" id="BBZ27950.1"/>
    </source>
</evidence>
<name>A0A7I7XFH0_9MYCO</name>
<keyword evidence="3" id="KW-1185">Reference proteome</keyword>
<feature type="compositionally biased region" description="Basic residues" evidence="1">
    <location>
        <begin position="383"/>
        <end position="401"/>
    </location>
</feature>
<dbReference type="AlphaFoldDB" id="A0A7I7XFH0"/>
<organism evidence="2 3">
    <name type="scientific">Mycolicibacterium madagascariense</name>
    <dbReference type="NCBI Taxonomy" id="212765"/>
    <lineage>
        <taxon>Bacteria</taxon>
        <taxon>Bacillati</taxon>
        <taxon>Actinomycetota</taxon>
        <taxon>Actinomycetes</taxon>
        <taxon>Mycobacteriales</taxon>
        <taxon>Mycobacteriaceae</taxon>
        <taxon>Mycolicibacterium</taxon>
    </lineage>
</organism>
<dbReference type="EMBL" id="AP022610">
    <property type="protein sequence ID" value="BBZ27950.1"/>
    <property type="molecule type" value="Genomic_DNA"/>
</dbReference>
<dbReference type="RefSeq" id="WP_163736590.1">
    <property type="nucleotide sequence ID" value="NZ_AP022610.1"/>
</dbReference>
<evidence type="ECO:0000256" key="1">
    <source>
        <dbReference type="SAM" id="MobiDB-lite"/>
    </source>
</evidence>
<dbReference type="Proteomes" id="UP000466517">
    <property type="component" value="Chromosome"/>
</dbReference>
<accession>A0A7I7XFH0</accession>
<sequence length="407" mass="46218">MIEDLTMFCLDVTNPGDEPDRTSVAKLSRRTADALDDLGEVYVYDLLLQDAWTPHGPLPSIAVFYSRHKLPLREHVVRLHDEILCTGDEDKVVGEHSYVVDEEERAELARDTGPSICLNNSYYETDIDSVPKLLRIMADFVTLLGDVHVDDIMLEIDEHFRASVPHLTIRYHRPDPIGGPPRVVNDWESPDAGRRERTVHHLAIKDAKEQPGHLSRPRLLREVADAIDELGDVDVYGLFLHEEHTDCTWIPEHVSFVNLYYGGPAAHGGDRGEESFDDVLSRLSAKHGYVGDAIEPHTFTGHEYPSFRLHNPPAEPVFGSVPTLLRRTADVVDAMKDVDIDELVLHTEVTAVGRVPMVAVYCSRPTRVDKDNRKEWVLIARDAKRRAKKMKKRRQRTKKQERRTNSG</sequence>
<reference evidence="2 3" key="1">
    <citation type="journal article" date="2019" name="Emerg. Microbes Infect.">
        <title>Comprehensive subspecies identification of 175 nontuberculous mycobacteria species based on 7547 genomic profiles.</title>
        <authorList>
            <person name="Matsumoto Y."/>
            <person name="Kinjo T."/>
            <person name="Motooka D."/>
            <person name="Nabeya D."/>
            <person name="Jung N."/>
            <person name="Uechi K."/>
            <person name="Horii T."/>
            <person name="Iida T."/>
            <person name="Fujita J."/>
            <person name="Nakamura S."/>
        </authorList>
    </citation>
    <scope>NUCLEOTIDE SEQUENCE [LARGE SCALE GENOMIC DNA]</scope>
    <source>
        <strain evidence="2 3">JCM 13574</strain>
    </source>
</reference>
<proteinExistence type="predicted"/>
<gene>
    <name evidence="2" type="ORF">MMAD_22450</name>
</gene>
<dbReference type="KEGG" id="mmag:MMAD_22450"/>
<evidence type="ECO:0000313" key="3">
    <source>
        <dbReference type="Proteomes" id="UP000466517"/>
    </source>
</evidence>
<protein>
    <submittedName>
        <fullName evidence="2">Uncharacterized protein</fullName>
    </submittedName>
</protein>